<evidence type="ECO:0000256" key="10">
    <source>
        <dbReference type="ARBA" id="ARBA00023212"/>
    </source>
</evidence>
<dbReference type="AlphaFoldDB" id="A0AAD9BRK3"/>
<comment type="function">
    <text evidence="12 13">Involved in cytokinesis and spindle organization. May play a role in actin cytoskeleton organization and microtubule stabilization and hence required for proper cell adhesion and migration.</text>
</comment>
<dbReference type="PROSITE" id="PS50021">
    <property type="entry name" value="CH"/>
    <property type="match status" value="1"/>
</dbReference>
<keyword evidence="11 13" id="KW-0131">Cell cycle</keyword>
<feature type="compositionally biased region" description="Basic and acidic residues" evidence="15">
    <location>
        <begin position="422"/>
        <end position="438"/>
    </location>
</feature>
<feature type="compositionally biased region" description="Basic and acidic residues" evidence="15">
    <location>
        <begin position="294"/>
        <end position="321"/>
    </location>
</feature>
<feature type="compositionally biased region" description="Low complexity" evidence="15">
    <location>
        <begin position="28"/>
        <end position="62"/>
    </location>
</feature>
<dbReference type="FunFam" id="1.10.418.10:FF:000020">
    <property type="entry name" value="Cytospin-A isoform 1"/>
    <property type="match status" value="1"/>
</dbReference>
<keyword evidence="6 13" id="KW-0132">Cell division</keyword>
<evidence type="ECO:0000256" key="5">
    <source>
        <dbReference type="ARBA" id="ARBA00022490"/>
    </source>
</evidence>
<feature type="region of interest" description="Disordered" evidence="15">
    <location>
        <begin position="294"/>
        <end position="362"/>
    </location>
</feature>
<keyword evidence="10 13" id="KW-0206">Cytoskeleton</keyword>
<organism evidence="17 18">
    <name type="scientific">Dissostichus eleginoides</name>
    <name type="common">Patagonian toothfish</name>
    <name type="synonym">Dissostichus amissus</name>
    <dbReference type="NCBI Taxonomy" id="100907"/>
    <lineage>
        <taxon>Eukaryota</taxon>
        <taxon>Metazoa</taxon>
        <taxon>Chordata</taxon>
        <taxon>Craniata</taxon>
        <taxon>Vertebrata</taxon>
        <taxon>Euteleostomi</taxon>
        <taxon>Actinopterygii</taxon>
        <taxon>Neopterygii</taxon>
        <taxon>Teleostei</taxon>
        <taxon>Neoteleostei</taxon>
        <taxon>Acanthomorphata</taxon>
        <taxon>Eupercaria</taxon>
        <taxon>Perciformes</taxon>
        <taxon>Notothenioidei</taxon>
        <taxon>Nototheniidae</taxon>
        <taxon>Dissostichus</taxon>
    </lineage>
</organism>
<dbReference type="EMBL" id="JASDAP010000017">
    <property type="protein sequence ID" value="KAK1888835.1"/>
    <property type="molecule type" value="Genomic_DNA"/>
</dbReference>
<evidence type="ECO:0000256" key="3">
    <source>
        <dbReference type="ARBA" id="ARBA00011235"/>
    </source>
</evidence>
<dbReference type="Pfam" id="PF00307">
    <property type="entry name" value="CH"/>
    <property type="match status" value="1"/>
</dbReference>
<dbReference type="GO" id="GO:0005819">
    <property type="term" value="C:spindle"/>
    <property type="evidence" value="ECO:0007669"/>
    <property type="project" value="UniProtKB-SubCell"/>
</dbReference>
<feature type="region of interest" description="Disordered" evidence="15">
    <location>
        <begin position="1"/>
        <end position="69"/>
    </location>
</feature>
<dbReference type="GO" id="GO:0005921">
    <property type="term" value="C:gap junction"/>
    <property type="evidence" value="ECO:0007669"/>
    <property type="project" value="UniProtKB-SubCell"/>
</dbReference>
<feature type="compositionally biased region" description="Acidic residues" evidence="15">
    <location>
        <begin position="342"/>
        <end position="352"/>
    </location>
</feature>
<comment type="subcellular location">
    <subcellularLocation>
        <location evidence="1 13">Cytoplasm</location>
        <location evidence="1 13">Cytoskeleton</location>
        <location evidence="1 13">Spindle</location>
    </subcellularLocation>
    <subcellularLocation>
        <location evidence="13">Cytoplasm</location>
        <location evidence="13">Cytoskeleton</location>
    </subcellularLocation>
    <subcellularLocation>
        <location evidence="13">Cell junction</location>
        <location evidence="13">Gap junction</location>
    </subcellularLocation>
</comment>
<dbReference type="PANTHER" id="PTHR23167:SF18">
    <property type="entry name" value="CYTOSPIN-A"/>
    <property type="match status" value="1"/>
</dbReference>
<comment type="similarity">
    <text evidence="2 13">Belongs to the cytospin-A family.</text>
</comment>
<feature type="coiled-coil region" evidence="14">
    <location>
        <begin position="170"/>
        <end position="197"/>
    </location>
</feature>
<protein>
    <recommendedName>
        <fullName evidence="4 13">Cytospin-A</fullName>
    </recommendedName>
</protein>
<keyword evidence="18" id="KW-1185">Reference proteome</keyword>
<dbReference type="SMART" id="SM00033">
    <property type="entry name" value="CH"/>
    <property type="match status" value="1"/>
</dbReference>
<feature type="domain" description="Calponin-homology (CH)" evidence="16">
    <location>
        <begin position="475"/>
        <end position="580"/>
    </location>
</feature>
<keyword evidence="8 13" id="KW-0965">Cell junction</keyword>
<sequence>MGNQTGRESHGTTGSPLDFYQTPPTTPSEADLAAMALSSAASSSKAQTPSPAGSTTPSTSSPLAEWTQKLSAPSEWAVISVDSISSQTNVSDAAVRQHGGAAGSPTSLPPSRGSPSEHSWQERDSGVEPQAAAERSEEMTLVLLSLMEHYRASMGLTPNTDVTTGAVELLRRLIMERDELVEEVDKLRETLRTERLEWYQFQSDLQVAVSVADRLRGESDQALCEVQERHRAVEQQLDQALSRQQERDTELESLKAQHQEVCSKLTEVSLQRKQERAELDALRKACREKDLTNCDKQAKRQDSEVGQREEIQRVVVEKPREDEADTEVNNFEKQKEQTDASQEGEDQDDSEEANGSGSTALKGKGVAEGYLRSLAVLEKKKDPRRIVMLSERSWSLSRLPLPTDSSRENGTSKETSTTLPLCKKEEPPKPRRTDRILQRQDSWSSFYTGKQDEDQSTDYIKPQDGFSALLRRHGGSRRNSLLRWCQSRTQGYKNIEITNFSSSWEDGLAFCAVYHTYLPTHIQYDTLDPAHKKENLDLAFRTGESLGITATLSVEEMLKADGPDWQRVLGYVESIFRHFEM</sequence>
<evidence type="ECO:0000256" key="15">
    <source>
        <dbReference type="SAM" id="MobiDB-lite"/>
    </source>
</evidence>
<name>A0AAD9BRK3_DISEL</name>
<accession>A0AAD9BRK3</accession>
<evidence type="ECO:0000313" key="17">
    <source>
        <dbReference type="EMBL" id="KAK1888835.1"/>
    </source>
</evidence>
<evidence type="ECO:0000256" key="11">
    <source>
        <dbReference type="ARBA" id="ARBA00023306"/>
    </source>
</evidence>
<proteinExistence type="inferred from homology"/>
<keyword evidence="5 13" id="KW-0963">Cytoplasm</keyword>
<comment type="caution">
    <text evidence="17">The sequence shown here is derived from an EMBL/GenBank/DDBJ whole genome shotgun (WGS) entry which is preliminary data.</text>
</comment>
<reference evidence="17" key="1">
    <citation type="submission" date="2023-04" db="EMBL/GenBank/DDBJ databases">
        <title>Chromosome-level genome of Chaenocephalus aceratus.</title>
        <authorList>
            <person name="Park H."/>
        </authorList>
    </citation>
    <scope>NUCLEOTIDE SEQUENCE</scope>
    <source>
        <strain evidence="17">DE</strain>
        <tissue evidence="17">Muscle</tissue>
    </source>
</reference>
<dbReference type="Gene3D" id="1.10.418.10">
    <property type="entry name" value="Calponin-like domain"/>
    <property type="match status" value="1"/>
</dbReference>
<dbReference type="InterPro" id="IPR050540">
    <property type="entry name" value="F-actin_Monoox_Mical"/>
</dbReference>
<keyword evidence="7 13" id="KW-0303">Gap junction</keyword>
<gene>
    <name evidence="17" type="ORF">KUDE01_013513</name>
</gene>
<evidence type="ECO:0000256" key="12">
    <source>
        <dbReference type="ARBA" id="ARBA00025131"/>
    </source>
</evidence>
<evidence type="ECO:0000256" key="1">
    <source>
        <dbReference type="ARBA" id="ARBA00004186"/>
    </source>
</evidence>
<feature type="compositionally biased region" description="Polar residues" evidence="15">
    <location>
        <begin position="1"/>
        <end position="15"/>
    </location>
</feature>
<dbReference type="SUPFAM" id="SSF47576">
    <property type="entry name" value="Calponin-homology domain, CH-domain"/>
    <property type="match status" value="1"/>
</dbReference>
<evidence type="ECO:0000256" key="7">
    <source>
        <dbReference type="ARBA" id="ARBA00022868"/>
    </source>
</evidence>
<dbReference type="PANTHER" id="PTHR23167">
    <property type="entry name" value="CALPONIN HOMOLOGY DOMAIN-CONTAINING PROTEIN DDB_G0272472-RELATED"/>
    <property type="match status" value="1"/>
</dbReference>
<evidence type="ECO:0000256" key="2">
    <source>
        <dbReference type="ARBA" id="ARBA00009452"/>
    </source>
</evidence>
<evidence type="ECO:0000259" key="16">
    <source>
        <dbReference type="PROSITE" id="PS50021"/>
    </source>
</evidence>
<dbReference type="Proteomes" id="UP001228049">
    <property type="component" value="Unassembled WGS sequence"/>
</dbReference>
<evidence type="ECO:0000256" key="13">
    <source>
        <dbReference type="RuleBase" id="RU367063"/>
    </source>
</evidence>
<evidence type="ECO:0000256" key="4">
    <source>
        <dbReference type="ARBA" id="ARBA00015657"/>
    </source>
</evidence>
<evidence type="ECO:0000313" key="18">
    <source>
        <dbReference type="Proteomes" id="UP001228049"/>
    </source>
</evidence>
<comment type="subunit">
    <text evidence="3 13">May interact with both microtubules and actin cytoskeleton.</text>
</comment>
<feature type="region of interest" description="Disordered" evidence="15">
    <location>
        <begin position="90"/>
        <end position="135"/>
    </location>
</feature>
<dbReference type="InterPro" id="IPR036872">
    <property type="entry name" value="CH_dom_sf"/>
</dbReference>
<keyword evidence="9 14" id="KW-0175">Coiled coil</keyword>
<evidence type="ECO:0000256" key="14">
    <source>
        <dbReference type="SAM" id="Coils"/>
    </source>
</evidence>
<dbReference type="InterPro" id="IPR001715">
    <property type="entry name" value="CH_dom"/>
</dbReference>
<evidence type="ECO:0000256" key="9">
    <source>
        <dbReference type="ARBA" id="ARBA00023054"/>
    </source>
</evidence>
<evidence type="ECO:0000256" key="8">
    <source>
        <dbReference type="ARBA" id="ARBA00022949"/>
    </source>
</evidence>
<feature type="region of interest" description="Disordered" evidence="15">
    <location>
        <begin position="398"/>
        <end position="438"/>
    </location>
</feature>
<dbReference type="GO" id="GO:0051301">
    <property type="term" value="P:cell division"/>
    <property type="evidence" value="ECO:0007669"/>
    <property type="project" value="UniProtKB-UniRule"/>
</dbReference>
<evidence type="ECO:0000256" key="6">
    <source>
        <dbReference type="ARBA" id="ARBA00022618"/>
    </source>
</evidence>
<dbReference type="GO" id="GO:0005737">
    <property type="term" value="C:cytoplasm"/>
    <property type="evidence" value="ECO:0007669"/>
    <property type="project" value="UniProtKB-UniRule"/>
</dbReference>